<keyword evidence="2" id="KW-1185">Reference proteome</keyword>
<sequence length="45" mass="5129">MVLYLTRVKRLDFYLVAVPDLGLRNSIDIRLSDFEAGDSFAGFAY</sequence>
<accession>A0ABY2CSA4</accession>
<organism evidence="1 2">
    <name type="scientific">Methylomonas methanica</name>
    <dbReference type="NCBI Taxonomy" id="421"/>
    <lineage>
        <taxon>Bacteria</taxon>
        <taxon>Pseudomonadati</taxon>
        <taxon>Pseudomonadota</taxon>
        <taxon>Gammaproteobacteria</taxon>
        <taxon>Methylococcales</taxon>
        <taxon>Methylococcaceae</taxon>
        <taxon>Methylomonas</taxon>
    </lineage>
</organism>
<gene>
    <name evidence="1" type="ORF">EDE11_10851</name>
</gene>
<dbReference type="Proteomes" id="UP000295649">
    <property type="component" value="Unassembled WGS sequence"/>
</dbReference>
<name>A0ABY2CSA4_METMH</name>
<evidence type="ECO:0000313" key="2">
    <source>
        <dbReference type="Proteomes" id="UP000295649"/>
    </source>
</evidence>
<comment type="caution">
    <text evidence="1">The sequence shown here is derived from an EMBL/GenBank/DDBJ whole genome shotgun (WGS) entry which is preliminary data.</text>
</comment>
<protein>
    <submittedName>
        <fullName evidence="1">Uncharacterized protein</fullName>
    </submittedName>
</protein>
<evidence type="ECO:0000313" key="1">
    <source>
        <dbReference type="EMBL" id="TCV83921.1"/>
    </source>
</evidence>
<proteinExistence type="predicted"/>
<reference evidence="1 2" key="1">
    <citation type="submission" date="2019-03" db="EMBL/GenBank/DDBJ databases">
        <title>Systems level insights into methane cycling in arid and semi-arid ecosystems.</title>
        <authorList>
            <person name="Kalyuzhnaya M."/>
        </authorList>
    </citation>
    <scope>NUCLEOTIDE SEQUENCE [LARGE SCALE GENOMIC DNA]</scope>
    <source>
        <strain evidence="1 2">S-1</strain>
    </source>
</reference>
<dbReference type="EMBL" id="SMCN01000008">
    <property type="protein sequence ID" value="TCV83921.1"/>
    <property type="molecule type" value="Genomic_DNA"/>
</dbReference>